<reference evidence="1 2" key="1">
    <citation type="journal article" date="2016" name="Nat. Commun.">
        <title>Thousands of microbial genomes shed light on interconnected biogeochemical processes in an aquifer system.</title>
        <authorList>
            <person name="Anantharaman K."/>
            <person name="Brown C.T."/>
            <person name="Hug L.A."/>
            <person name="Sharon I."/>
            <person name="Castelle C.J."/>
            <person name="Probst A.J."/>
            <person name="Thomas B.C."/>
            <person name="Singh A."/>
            <person name="Wilkins M.J."/>
            <person name="Karaoz U."/>
            <person name="Brodie E.L."/>
            <person name="Williams K.H."/>
            <person name="Hubbard S.S."/>
            <person name="Banfield J.F."/>
        </authorList>
    </citation>
    <scope>NUCLEOTIDE SEQUENCE [LARGE SCALE GENOMIC DNA]</scope>
</reference>
<gene>
    <name evidence="1" type="ORF">A2Y62_18170</name>
</gene>
<dbReference type="AlphaFoldDB" id="A0A1F5VVJ2"/>
<name>A0A1F5VVJ2_9BACT</name>
<dbReference type="Proteomes" id="UP000178943">
    <property type="component" value="Unassembled WGS sequence"/>
</dbReference>
<accession>A0A1F5VVJ2</accession>
<protein>
    <submittedName>
        <fullName evidence="1">Uncharacterized protein</fullName>
    </submittedName>
</protein>
<sequence length="105" mass="11499">MEPEWFPEYSIDLGSYTGSIPANTNALYHASWQVYRRNYENGIVLVNPSSSTRNINLGATYYRAVPQGGGYIPSDGQIPPAWVVTYTAVTSVSLPPISAAILMNQ</sequence>
<organism evidence="1 2">
    <name type="scientific">Candidatus Fischerbacteria bacterium RBG_13_37_8</name>
    <dbReference type="NCBI Taxonomy" id="1817863"/>
    <lineage>
        <taxon>Bacteria</taxon>
        <taxon>Candidatus Fischeribacteriota</taxon>
    </lineage>
</organism>
<evidence type="ECO:0000313" key="2">
    <source>
        <dbReference type="Proteomes" id="UP000178943"/>
    </source>
</evidence>
<comment type="caution">
    <text evidence="1">The sequence shown here is derived from an EMBL/GenBank/DDBJ whole genome shotgun (WGS) entry which is preliminary data.</text>
</comment>
<proteinExistence type="predicted"/>
<evidence type="ECO:0000313" key="1">
    <source>
        <dbReference type="EMBL" id="OGF67429.1"/>
    </source>
</evidence>
<dbReference type="EMBL" id="MFGW01000052">
    <property type="protein sequence ID" value="OGF67429.1"/>
    <property type="molecule type" value="Genomic_DNA"/>
</dbReference>